<sequence length="86" mass="9859">MDLFAVHINFGNVAANGEYAHNIAFIIKFRGEVDMRAHLFTISGGPSKFKLTCHPTIKHFVNFLLISCSLLTARILFWRCMHECFK</sequence>
<proteinExistence type="predicted"/>
<gene>
    <name evidence="2" type="ORF">GALL_303960</name>
</gene>
<dbReference type="EMBL" id="MLJW01000406">
    <property type="protein sequence ID" value="OIQ87749.1"/>
    <property type="molecule type" value="Genomic_DNA"/>
</dbReference>
<dbReference type="AlphaFoldDB" id="A0A1J5RI08"/>
<evidence type="ECO:0000256" key="1">
    <source>
        <dbReference type="SAM" id="Phobius"/>
    </source>
</evidence>
<accession>A0A1J5RI08</accession>
<comment type="caution">
    <text evidence="2">The sequence shown here is derived from an EMBL/GenBank/DDBJ whole genome shotgun (WGS) entry which is preliminary data.</text>
</comment>
<feature type="transmembrane region" description="Helical" evidence="1">
    <location>
        <begin position="59"/>
        <end position="77"/>
    </location>
</feature>
<organism evidence="2">
    <name type="scientific">mine drainage metagenome</name>
    <dbReference type="NCBI Taxonomy" id="410659"/>
    <lineage>
        <taxon>unclassified sequences</taxon>
        <taxon>metagenomes</taxon>
        <taxon>ecological metagenomes</taxon>
    </lineage>
</organism>
<reference evidence="2" key="1">
    <citation type="submission" date="2016-10" db="EMBL/GenBank/DDBJ databases">
        <title>Sequence of Gallionella enrichment culture.</title>
        <authorList>
            <person name="Poehlein A."/>
            <person name="Muehling M."/>
            <person name="Daniel R."/>
        </authorList>
    </citation>
    <scope>NUCLEOTIDE SEQUENCE</scope>
</reference>
<keyword evidence="1" id="KW-0472">Membrane</keyword>
<name>A0A1J5RI08_9ZZZZ</name>
<evidence type="ECO:0000313" key="2">
    <source>
        <dbReference type="EMBL" id="OIQ87749.1"/>
    </source>
</evidence>
<keyword evidence="1" id="KW-0812">Transmembrane</keyword>
<keyword evidence="1" id="KW-1133">Transmembrane helix</keyword>
<protein>
    <submittedName>
        <fullName evidence="2">Uncharacterized protein</fullName>
    </submittedName>
</protein>